<keyword evidence="2" id="KW-0479">Metal-binding</keyword>
<dbReference type="GO" id="GO:0016846">
    <property type="term" value="F:carbon-sulfur lyase activity"/>
    <property type="evidence" value="ECO:0007669"/>
    <property type="project" value="InterPro"/>
</dbReference>
<dbReference type="InterPro" id="IPR011057">
    <property type="entry name" value="Mss4-like_sf"/>
</dbReference>
<proteinExistence type="inferred from homology"/>
<dbReference type="EMBL" id="MU006776">
    <property type="protein sequence ID" value="KAF2646795.1"/>
    <property type="molecule type" value="Genomic_DNA"/>
</dbReference>
<keyword evidence="7" id="KW-1185">Reference proteome</keyword>
<dbReference type="InterPro" id="IPR006913">
    <property type="entry name" value="CENP-V/GFA"/>
</dbReference>
<feature type="domain" description="CENP-V/GFA" evidence="5">
    <location>
        <begin position="1"/>
        <end position="116"/>
    </location>
</feature>
<keyword evidence="4" id="KW-0456">Lyase</keyword>
<evidence type="ECO:0000256" key="4">
    <source>
        <dbReference type="ARBA" id="ARBA00023239"/>
    </source>
</evidence>
<dbReference type="Gene3D" id="2.170.150.70">
    <property type="match status" value="1"/>
</dbReference>
<dbReference type="GO" id="GO:0046872">
    <property type="term" value="F:metal ion binding"/>
    <property type="evidence" value="ECO:0007669"/>
    <property type="project" value="UniProtKB-KW"/>
</dbReference>
<dbReference type="PROSITE" id="PS51891">
    <property type="entry name" value="CENP_V_GFA"/>
    <property type="match status" value="1"/>
</dbReference>
<dbReference type="OrthoDB" id="5422068at2759"/>
<gene>
    <name evidence="6" type="ORF">P280DRAFT_361491</name>
</gene>
<dbReference type="PANTHER" id="PTHR33337:SF32">
    <property type="entry name" value="DUF636 DOMAIN PROTEIN (AFU_ORTHOLOGUE AFUA_7G04120)"/>
    <property type="match status" value="1"/>
</dbReference>
<evidence type="ECO:0000256" key="2">
    <source>
        <dbReference type="ARBA" id="ARBA00022723"/>
    </source>
</evidence>
<evidence type="ECO:0000256" key="1">
    <source>
        <dbReference type="ARBA" id="ARBA00005495"/>
    </source>
</evidence>
<reference evidence="6" key="1">
    <citation type="journal article" date="2020" name="Stud. Mycol.">
        <title>101 Dothideomycetes genomes: a test case for predicting lifestyles and emergence of pathogens.</title>
        <authorList>
            <person name="Haridas S."/>
            <person name="Albert R."/>
            <person name="Binder M."/>
            <person name="Bloem J."/>
            <person name="Labutti K."/>
            <person name="Salamov A."/>
            <person name="Andreopoulos B."/>
            <person name="Baker S."/>
            <person name="Barry K."/>
            <person name="Bills G."/>
            <person name="Bluhm B."/>
            <person name="Cannon C."/>
            <person name="Castanera R."/>
            <person name="Culley D."/>
            <person name="Daum C."/>
            <person name="Ezra D."/>
            <person name="Gonzalez J."/>
            <person name="Henrissat B."/>
            <person name="Kuo A."/>
            <person name="Liang C."/>
            <person name="Lipzen A."/>
            <person name="Lutzoni F."/>
            <person name="Magnuson J."/>
            <person name="Mondo S."/>
            <person name="Nolan M."/>
            <person name="Ohm R."/>
            <person name="Pangilinan J."/>
            <person name="Park H.-J."/>
            <person name="Ramirez L."/>
            <person name="Alfaro M."/>
            <person name="Sun H."/>
            <person name="Tritt A."/>
            <person name="Yoshinaga Y."/>
            <person name="Zwiers L.-H."/>
            <person name="Turgeon B."/>
            <person name="Goodwin S."/>
            <person name="Spatafora J."/>
            <person name="Crous P."/>
            <person name="Grigoriev I."/>
        </authorList>
    </citation>
    <scope>NUCLEOTIDE SEQUENCE</scope>
    <source>
        <strain evidence="6">CBS 473.64</strain>
    </source>
</reference>
<dbReference type="Gene3D" id="3.90.1590.10">
    <property type="entry name" value="glutathione-dependent formaldehyde- activating enzyme (gfa)"/>
    <property type="match status" value="1"/>
</dbReference>
<dbReference type="PANTHER" id="PTHR33337">
    <property type="entry name" value="GFA DOMAIN-CONTAINING PROTEIN"/>
    <property type="match status" value="1"/>
</dbReference>
<accession>A0A6A6SFV3</accession>
<protein>
    <recommendedName>
        <fullName evidence="5">CENP-V/GFA domain-containing protein</fullName>
    </recommendedName>
</protein>
<evidence type="ECO:0000259" key="5">
    <source>
        <dbReference type="PROSITE" id="PS51891"/>
    </source>
</evidence>
<name>A0A6A6SFV3_9PLEO</name>
<feature type="non-terminal residue" evidence="6">
    <location>
        <position position="1"/>
    </location>
</feature>
<dbReference type="SUPFAM" id="SSF51316">
    <property type="entry name" value="Mss4-like"/>
    <property type="match status" value="2"/>
</dbReference>
<dbReference type="Pfam" id="PF04828">
    <property type="entry name" value="GFA"/>
    <property type="match status" value="2"/>
</dbReference>
<dbReference type="AlphaFoldDB" id="A0A6A6SFV3"/>
<feature type="non-terminal residue" evidence="6">
    <location>
        <position position="368"/>
    </location>
</feature>
<organism evidence="6 7">
    <name type="scientific">Massarina eburnea CBS 473.64</name>
    <dbReference type="NCBI Taxonomy" id="1395130"/>
    <lineage>
        <taxon>Eukaryota</taxon>
        <taxon>Fungi</taxon>
        <taxon>Dikarya</taxon>
        <taxon>Ascomycota</taxon>
        <taxon>Pezizomycotina</taxon>
        <taxon>Dothideomycetes</taxon>
        <taxon>Pleosporomycetidae</taxon>
        <taxon>Pleosporales</taxon>
        <taxon>Massarineae</taxon>
        <taxon>Massarinaceae</taxon>
        <taxon>Massarina</taxon>
    </lineage>
</organism>
<evidence type="ECO:0000313" key="6">
    <source>
        <dbReference type="EMBL" id="KAF2646795.1"/>
    </source>
</evidence>
<sequence>VSCLCGLATHTFIVPLTSLPLSSHLCNCTTSRRISGTLFTSYINISHSLPYSPNPQKPDLSALIGYESSERLTRWFCGTCGTHMYLEYAADRHFEAATGTLRLADGERMEEIVEYKSYMWIEDTRDGGASLFNTHVGDKLLDRHLQGPESTEISLDWRYETSSPEYTTKPEIIHATCHCAGVEFYVTPPNDASKTASSPYPDLLIPYHHGPDASKNPDNYAWWLAGPKHDRYLAGTCACTICRRALGFDITFWAFIPAVNIFLDAKCTLPFSRSKDGKIRKYWGTIQTYRSSPNVTRSFCGKCGANIFWDGDERPNLIDVSVGLLDAKSGVRAEDILAWWPGRVSFNEDATNKGLIRGLEDGLRRWAE</sequence>
<comment type="similarity">
    <text evidence="1">Belongs to the Gfa family.</text>
</comment>
<evidence type="ECO:0000256" key="3">
    <source>
        <dbReference type="ARBA" id="ARBA00022833"/>
    </source>
</evidence>
<keyword evidence="3" id="KW-0862">Zinc</keyword>
<dbReference type="Proteomes" id="UP000799753">
    <property type="component" value="Unassembled WGS sequence"/>
</dbReference>
<evidence type="ECO:0000313" key="7">
    <source>
        <dbReference type="Proteomes" id="UP000799753"/>
    </source>
</evidence>